<comment type="caution">
    <text evidence="2">The sequence shown here is derived from an EMBL/GenBank/DDBJ whole genome shotgun (WGS) entry which is preliminary data.</text>
</comment>
<feature type="transmembrane region" description="Helical" evidence="1">
    <location>
        <begin position="52"/>
        <end position="72"/>
    </location>
</feature>
<dbReference type="Proteomes" id="UP000289857">
    <property type="component" value="Unassembled WGS sequence"/>
</dbReference>
<proteinExistence type="predicted"/>
<organism evidence="2 3">
    <name type="scientific">Flavobacterium stagni</name>
    <dbReference type="NCBI Taxonomy" id="2506421"/>
    <lineage>
        <taxon>Bacteria</taxon>
        <taxon>Pseudomonadati</taxon>
        <taxon>Bacteroidota</taxon>
        <taxon>Flavobacteriia</taxon>
        <taxon>Flavobacteriales</taxon>
        <taxon>Flavobacteriaceae</taxon>
        <taxon>Flavobacterium</taxon>
    </lineage>
</organism>
<dbReference type="OrthoDB" id="9788724at2"/>
<evidence type="ECO:0000256" key="1">
    <source>
        <dbReference type="SAM" id="Phobius"/>
    </source>
</evidence>
<keyword evidence="3" id="KW-1185">Reference proteome</keyword>
<gene>
    <name evidence="2" type="ORF">EQG61_05345</name>
</gene>
<dbReference type="PANTHER" id="PTHR31061">
    <property type="entry name" value="LD22376P"/>
    <property type="match status" value="1"/>
</dbReference>
<protein>
    <submittedName>
        <fullName evidence="2">DUF5009 domain-containing protein</fullName>
    </submittedName>
</protein>
<feature type="transmembrane region" description="Helical" evidence="1">
    <location>
        <begin position="149"/>
        <end position="166"/>
    </location>
</feature>
<feature type="transmembrane region" description="Helical" evidence="1">
    <location>
        <begin position="341"/>
        <end position="361"/>
    </location>
</feature>
<feature type="transmembrane region" description="Helical" evidence="1">
    <location>
        <begin position="84"/>
        <end position="102"/>
    </location>
</feature>
<feature type="transmembrane region" description="Helical" evidence="1">
    <location>
        <begin position="263"/>
        <end position="282"/>
    </location>
</feature>
<feature type="transmembrane region" description="Helical" evidence="1">
    <location>
        <begin position="12"/>
        <end position="32"/>
    </location>
</feature>
<feature type="transmembrane region" description="Helical" evidence="1">
    <location>
        <begin position="201"/>
        <end position="219"/>
    </location>
</feature>
<feature type="transmembrane region" description="Helical" evidence="1">
    <location>
        <begin position="122"/>
        <end position="142"/>
    </location>
</feature>
<dbReference type="RefSeq" id="WP_129460875.1">
    <property type="nucleotide sequence ID" value="NZ_SBKN01000002.1"/>
</dbReference>
<sequence>MSTESTQRFLALDVFRGMTVCFMIIVNTSGNWGTTFAPLLHAQWNGFTPTDLVFPSFLFAVGNAMSFVQIKWASQSSREVVWKILKRTFLIFLIGFLGYWFPFFKLDENYEIIAFPFHDTRVFGVLQRIALCYGTVALLLFFFKPLKTMIITTLALLVYGLVYWNYSEVSMANNPVLDLDIWLLGESHLYKGEGIPFDPEGLLSTLPALFNVAMGFWVGDFLQRKGKTYEGLAKLLLLGVFLVAVGFLWNYSFPINKKLWTSSFSVLTVGLDCCLLAAVCYYTDFKMATRGIYFFQVFGKNPLVIYLFSELLVIPLYMIPLEDTNLYSWIYQNGFQWVGDYTGALFFALTFMLLCWTLGYIMDRKKVYVRL</sequence>
<dbReference type="EMBL" id="SBKN01000002">
    <property type="protein sequence ID" value="RXR23395.1"/>
    <property type="molecule type" value="Genomic_DNA"/>
</dbReference>
<dbReference type="AlphaFoldDB" id="A0A4Q1KAT1"/>
<keyword evidence="1" id="KW-1133">Transmembrane helix</keyword>
<feature type="transmembrane region" description="Helical" evidence="1">
    <location>
        <begin position="231"/>
        <end position="251"/>
    </location>
</feature>
<dbReference type="PANTHER" id="PTHR31061:SF24">
    <property type="entry name" value="LD22376P"/>
    <property type="match status" value="1"/>
</dbReference>
<reference evidence="3" key="1">
    <citation type="submission" date="2019-01" db="EMBL/GenBank/DDBJ databases">
        <title>Cytophagaceae bacterium strain CAR-16.</title>
        <authorList>
            <person name="Chen W.-M."/>
        </authorList>
    </citation>
    <scope>NUCLEOTIDE SEQUENCE [LARGE SCALE GENOMIC DNA]</scope>
    <source>
        <strain evidence="3">WWJ-16</strain>
    </source>
</reference>
<feature type="transmembrane region" description="Helical" evidence="1">
    <location>
        <begin position="303"/>
        <end position="321"/>
    </location>
</feature>
<keyword evidence="1" id="KW-0472">Membrane</keyword>
<keyword evidence="1" id="KW-0812">Transmembrane</keyword>
<accession>A0A4Q1KAT1</accession>
<evidence type="ECO:0000313" key="3">
    <source>
        <dbReference type="Proteomes" id="UP000289857"/>
    </source>
</evidence>
<evidence type="ECO:0000313" key="2">
    <source>
        <dbReference type="EMBL" id="RXR23395.1"/>
    </source>
</evidence>
<name>A0A4Q1KAT1_9FLAO</name>